<accession>A0A1H3DW77</accession>
<dbReference type="InterPro" id="IPR012337">
    <property type="entry name" value="RNaseH-like_sf"/>
</dbReference>
<evidence type="ECO:0000256" key="1">
    <source>
        <dbReference type="SAM" id="MobiDB-lite"/>
    </source>
</evidence>
<dbReference type="NCBIfam" id="NF033559">
    <property type="entry name" value="transpos_IS1634"/>
    <property type="match status" value="1"/>
</dbReference>
<dbReference type="InterPro" id="IPR002559">
    <property type="entry name" value="Transposase_11"/>
</dbReference>
<dbReference type="SUPFAM" id="SSF53098">
    <property type="entry name" value="Ribonuclease H-like"/>
    <property type="match status" value="1"/>
</dbReference>
<evidence type="ECO:0000259" key="2">
    <source>
        <dbReference type="Pfam" id="PF01609"/>
    </source>
</evidence>
<dbReference type="STRING" id="1058.SAMN05421783_1644"/>
<dbReference type="GO" id="GO:0006313">
    <property type="term" value="P:DNA transposition"/>
    <property type="evidence" value="ECO:0007669"/>
    <property type="project" value="InterPro"/>
</dbReference>
<dbReference type="Proteomes" id="UP000198816">
    <property type="component" value="Unassembled WGS sequence"/>
</dbReference>
<dbReference type="InterPro" id="IPR047654">
    <property type="entry name" value="IS1634_transpos"/>
</dbReference>
<dbReference type="GO" id="GO:0004803">
    <property type="term" value="F:transposase activity"/>
    <property type="evidence" value="ECO:0007669"/>
    <property type="project" value="InterPro"/>
</dbReference>
<dbReference type="EMBL" id="FNNZ01000064">
    <property type="protein sequence ID" value="SDX70607.1"/>
    <property type="molecule type" value="Genomic_DNA"/>
</dbReference>
<protein>
    <submittedName>
        <fullName evidence="3">Transposase</fullName>
    </submittedName>
</protein>
<dbReference type="GO" id="GO:0003677">
    <property type="term" value="F:DNA binding"/>
    <property type="evidence" value="ECO:0007669"/>
    <property type="project" value="InterPro"/>
</dbReference>
<reference evidence="4" key="1">
    <citation type="submission" date="2016-10" db="EMBL/GenBank/DDBJ databases">
        <authorList>
            <person name="Varghese N."/>
            <person name="Submissions S."/>
        </authorList>
    </citation>
    <scope>NUCLEOTIDE SEQUENCE [LARGE SCALE GENOMIC DNA]</scope>
    <source>
        <strain evidence="4">DSM 217</strain>
    </source>
</reference>
<evidence type="ECO:0000313" key="4">
    <source>
        <dbReference type="Proteomes" id="UP000198816"/>
    </source>
</evidence>
<feature type="region of interest" description="Disordered" evidence="1">
    <location>
        <begin position="88"/>
        <end position="117"/>
    </location>
</feature>
<feature type="domain" description="Transposase IS4-like" evidence="2">
    <location>
        <begin position="263"/>
        <end position="541"/>
    </location>
</feature>
<organism evidence="3 4">
    <name type="scientific">Thiocapsa roseopersicina</name>
    <dbReference type="NCBI Taxonomy" id="1058"/>
    <lineage>
        <taxon>Bacteria</taxon>
        <taxon>Pseudomonadati</taxon>
        <taxon>Pseudomonadota</taxon>
        <taxon>Gammaproteobacteria</taxon>
        <taxon>Chromatiales</taxon>
        <taxon>Chromatiaceae</taxon>
        <taxon>Thiocapsa</taxon>
    </lineage>
</organism>
<dbReference type="PANTHER" id="PTHR34614">
    <property type="match status" value="1"/>
</dbReference>
<dbReference type="RefSeq" id="WP_093038655.1">
    <property type="nucleotide sequence ID" value="NZ_FNNZ01000064.1"/>
</dbReference>
<sequence>MYIRRTHTRNSATGEHYHTHRLVRSTRVGGKVRQITLLNLGRHFAVPPGEWPTLCVRLEELLGGQGVLLKVEISAELERTAQRLGAQLLARQPVTTPAPSPTPEAPTPDAAPSPAAPAEVDTIEVDSLIFSRPRSVGVESVGLWAMAQLEFAALLESLGLNAPDRTAILGAIIARMAAPGSERATRRWLVETSGLGELLDVDFEAMNLMRFYRASDALLRHRATIEKTLFARVSEFFGLDWTVTLYDLTNTFFEGEAAANPRAKHGHSKEKRSDCPLVTPGLVLDASGFVRRSEVFDGNVVEGTTLEGMLVGLGAPAGALVVMDRGIATEENVVWLRAQGYRYLVVSRERQRQFDAEAAISIRTAGGDPVAVQRVLDAEGGEVRLYCCSERRAHKEEGIAERFCTRFEAALQTLHEGLARPRTTKRIAKLWERIGRLKEKSHGVGQHYSITIEPDAGGVNAQAIRWERRPVDGTLVTHPGVYCLRTNELTWDSEQLWRTYVMLTDLEAVFRSLKSELGLRPVYHQTAERAEGHLFITVLAYQFVQIIRRRLQAHGITERWSSLRAILAGQCRVTATFRRPDGRALHVRKATQPEPAQLAIIRALGSDPTPGGVHKMIV</sequence>
<evidence type="ECO:0000313" key="3">
    <source>
        <dbReference type="EMBL" id="SDX70607.1"/>
    </source>
</evidence>
<dbReference type="PANTHER" id="PTHR34614:SF2">
    <property type="entry name" value="TRANSPOSASE IS4-LIKE DOMAIN-CONTAINING PROTEIN"/>
    <property type="match status" value="1"/>
</dbReference>
<dbReference type="OrthoDB" id="6171862at2"/>
<keyword evidence="4" id="KW-1185">Reference proteome</keyword>
<name>A0A1H3DW77_THIRO</name>
<feature type="compositionally biased region" description="Pro residues" evidence="1">
    <location>
        <begin position="96"/>
        <end position="115"/>
    </location>
</feature>
<proteinExistence type="predicted"/>
<dbReference type="Pfam" id="PF01609">
    <property type="entry name" value="DDE_Tnp_1"/>
    <property type="match status" value="1"/>
</dbReference>
<gene>
    <name evidence="3" type="ORF">SAMN05421783_1644</name>
</gene>
<dbReference type="AlphaFoldDB" id="A0A1H3DW77"/>